<keyword evidence="2" id="KW-1185">Reference proteome</keyword>
<dbReference type="GO" id="GO:0006355">
    <property type="term" value="P:regulation of DNA-templated transcription"/>
    <property type="evidence" value="ECO:0007669"/>
    <property type="project" value="InterPro"/>
</dbReference>
<reference evidence="1 2" key="1">
    <citation type="submission" date="2016-10" db="EMBL/GenBank/DDBJ databases">
        <authorList>
            <person name="de Groot N.N."/>
        </authorList>
    </citation>
    <scope>NUCLEOTIDE SEQUENCE [LARGE SCALE GENOMIC DNA]</scope>
    <source>
        <strain evidence="1 2">DSM 22900</strain>
    </source>
</reference>
<dbReference type="SUPFAM" id="SSF46894">
    <property type="entry name" value="C-terminal effector domain of the bipartite response regulators"/>
    <property type="match status" value="1"/>
</dbReference>
<dbReference type="AlphaFoldDB" id="A0A1I1IGL4"/>
<dbReference type="EMBL" id="FOLL01000008">
    <property type="protein sequence ID" value="SFC32903.1"/>
    <property type="molecule type" value="Genomic_DNA"/>
</dbReference>
<gene>
    <name evidence="1" type="ORF">SAMN05421747_108159</name>
</gene>
<protein>
    <recommendedName>
        <fullName evidence="3">HTH luxR-type domain-containing protein</fullName>
    </recommendedName>
</protein>
<dbReference type="Proteomes" id="UP000199577">
    <property type="component" value="Unassembled WGS sequence"/>
</dbReference>
<dbReference type="InterPro" id="IPR016032">
    <property type="entry name" value="Sig_transdc_resp-reg_C-effctor"/>
</dbReference>
<dbReference type="Gene3D" id="1.10.10.10">
    <property type="entry name" value="Winged helix-like DNA-binding domain superfamily/Winged helix DNA-binding domain"/>
    <property type="match status" value="1"/>
</dbReference>
<sequence>MVRDDKRDQRKELKQLIGLINLNSNQDKNWEDFRIVFERVHEHFFDSLKKHSDTLTSSDLRLAALIKMNLGSADIATMLGISQNSLRISRYRLRKKLHIQEGESLSSFIQRL</sequence>
<dbReference type="STRING" id="623281.SAMN05421747_108159"/>
<dbReference type="GO" id="GO:0003677">
    <property type="term" value="F:DNA binding"/>
    <property type="evidence" value="ECO:0007669"/>
    <property type="project" value="InterPro"/>
</dbReference>
<dbReference type="InterPro" id="IPR036388">
    <property type="entry name" value="WH-like_DNA-bd_sf"/>
</dbReference>
<evidence type="ECO:0000313" key="2">
    <source>
        <dbReference type="Proteomes" id="UP000199577"/>
    </source>
</evidence>
<name>A0A1I1IGL4_9SPHI</name>
<proteinExistence type="predicted"/>
<accession>A0A1I1IGL4</accession>
<evidence type="ECO:0008006" key="3">
    <source>
        <dbReference type="Google" id="ProtNLM"/>
    </source>
</evidence>
<evidence type="ECO:0000313" key="1">
    <source>
        <dbReference type="EMBL" id="SFC32903.1"/>
    </source>
</evidence>
<organism evidence="1 2">
    <name type="scientific">Parapedobacter composti</name>
    <dbReference type="NCBI Taxonomy" id="623281"/>
    <lineage>
        <taxon>Bacteria</taxon>
        <taxon>Pseudomonadati</taxon>
        <taxon>Bacteroidota</taxon>
        <taxon>Sphingobacteriia</taxon>
        <taxon>Sphingobacteriales</taxon>
        <taxon>Sphingobacteriaceae</taxon>
        <taxon>Parapedobacter</taxon>
    </lineage>
</organism>